<dbReference type="EMBL" id="CAJNON010002188">
    <property type="protein sequence ID" value="CAF1502802.1"/>
    <property type="molecule type" value="Genomic_DNA"/>
</dbReference>
<dbReference type="Proteomes" id="UP000663891">
    <property type="component" value="Unassembled WGS sequence"/>
</dbReference>
<organism evidence="3 7">
    <name type="scientific">Adineta steineri</name>
    <dbReference type="NCBI Taxonomy" id="433720"/>
    <lineage>
        <taxon>Eukaryota</taxon>
        <taxon>Metazoa</taxon>
        <taxon>Spiralia</taxon>
        <taxon>Gnathifera</taxon>
        <taxon>Rotifera</taxon>
        <taxon>Eurotatoria</taxon>
        <taxon>Bdelloidea</taxon>
        <taxon>Adinetida</taxon>
        <taxon>Adinetidae</taxon>
        <taxon>Adineta</taxon>
    </lineage>
</organism>
<dbReference type="InterPro" id="IPR028994">
    <property type="entry name" value="Integrin_alpha_N"/>
</dbReference>
<keyword evidence="1" id="KW-0732">Signal</keyword>
<evidence type="ECO:0000256" key="1">
    <source>
        <dbReference type="ARBA" id="ARBA00022729"/>
    </source>
</evidence>
<evidence type="ECO:0000313" key="5">
    <source>
        <dbReference type="EMBL" id="CAF3739078.1"/>
    </source>
</evidence>
<dbReference type="EMBL" id="CAJOBB010000727">
    <property type="protein sequence ID" value="CAF3739078.1"/>
    <property type="molecule type" value="Genomic_DNA"/>
</dbReference>
<keyword evidence="2" id="KW-0812">Transmembrane</keyword>
<dbReference type="EMBL" id="CAJOAY010005363">
    <property type="protein sequence ID" value="CAF4104949.1"/>
    <property type="molecule type" value="Genomic_DNA"/>
</dbReference>
<dbReference type="SUPFAM" id="SSF69318">
    <property type="entry name" value="Integrin alpha N-terminal domain"/>
    <property type="match status" value="1"/>
</dbReference>
<keyword evidence="2" id="KW-0472">Membrane</keyword>
<accession>A0A815G4A8</accession>
<dbReference type="EMBL" id="CAJNOE010000790">
    <property type="protein sequence ID" value="CAF1334145.1"/>
    <property type="molecule type" value="Genomic_DNA"/>
</dbReference>
<evidence type="ECO:0000256" key="2">
    <source>
        <dbReference type="SAM" id="Phobius"/>
    </source>
</evidence>
<comment type="caution">
    <text evidence="3">The sequence shown here is derived from an EMBL/GenBank/DDBJ whole genome shotgun (WGS) entry which is preliminary data.</text>
</comment>
<dbReference type="Gene3D" id="2.130.10.130">
    <property type="entry name" value="Integrin alpha, N-terminal"/>
    <property type="match status" value="2"/>
</dbReference>
<keyword evidence="2" id="KW-1133">Transmembrane helix</keyword>
<dbReference type="Proteomes" id="UP000663868">
    <property type="component" value="Unassembled WGS sequence"/>
</dbReference>
<protein>
    <submittedName>
        <fullName evidence="3">Uncharacterized protein</fullName>
    </submittedName>
</protein>
<gene>
    <name evidence="3" type="ORF">IZO911_LOCUS35857</name>
    <name evidence="5" type="ORF">KXQ929_LOCUS13541</name>
    <name evidence="6" type="ORF">OKA104_LOCUS35884</name>
    <name evidence="4" type="ORF">VCS650_LOCUS42341</name>
</gene>
<evidence type="ECO:0000313" key="7">
    <source>
        <dbReference type="Proteomes" id="UP000663860"/>
    </source>
</evidence>
<evidence type="ECO:0000313" key="6">
    <source>
        <dbReference type="EMBL" id="CAF4104949.1"/>
    </source>
</evidence>
<dbReference type="Proteomes" id="UP000663881">
    <property type="component" value="Unassembled WGS sequence"/>
</dbReference>
<dbReference type="InterPro" id="IPR013517">
    <property type="entry name" value="FG-GAP"/>
</dbReference>
<dbReference type="Proteomes" id="UP000663860">
    <property type="component" value="Unassembled WGS sequence"/>
</dbReference>
<evidence type="ECO:0000313" key="4">
    <source>
        <dbReference type="EMBL" id="CAF1502802.1"/>
    </source>
</evidence>
<dbReference type="PANTHER" id="PTHR46580">
    <property type="entry name" value="SENSOR KINASE-RELATED"/>
    <property type="match status" value="1"/>
</dbReference>
<dbReference type="PANTHER" id="PTHR46580:SF4">
    <property type="entry name" value="ATP_GTP-BINDING PROTEIN"/>
    <property type="match status" value="1"/>
</dbReference>
<proteinExistence type="predicted"/>
<feature type="transmembrane region" description="Helical" evidence="2">
    <location>
        <begin position="50"/>
        <end position="72"/>
    </location>
</feature>
<evidence type="ECO:0000313" key="3">
    <source>
        <dbReference type="EMBL" id="CAF1334145.1"/>
    </source>
</evidence>
<reference evidence="3" key="1">
    <citation type="submission" date="2021-02" db="EMBL/GenBank/DDBJ databases">
        <authorList>
            <person name="Nowell W R."/>
        </authorList>
    </citation>
    <scope>NUCLEOTIDE SEQUENCE</scope>
</reference>
<sequence length="520" mass="57552">MVSNVNEASIMNNNDTNILNDQLTDTSQKITTAQSEPLYVGIPRNKRRHLIFRIIPVILVISTIIIILAIIISKKKSNIEEALSTIIWTTKSSTIETTTTTTRMEISPLRTRMTTTKGISTTLTTTTTTTALLTTTKEIIQVIPCSSLQLEDKAINKNIFTTRTAAYAIADFNGDNRLDLALINMTQRNMNMLFGNGDGTFGVEVVSLDYHVYLSGKTTVGDFNNDNRIDYVVINENNGFILVSLSNGNGTFKRPHVLNNNPGSFLYGIAVGDFNDDKYLDIAVAVGNQNSVDVYLGKGNGTFFKETRYDTGINTFPEDIVVADFNNDGDQDIAVVNKKSQSIGIFLGYGNGTFEAPKTSYIGDTLYPFRLAFGDFNMDNLLDIVITYQQADFFTVMFGYSNGTVGDSTRFHPRIATKLKDMLVGDFNGDDYLDIAFGYHNCRINMFVGNGTGNFEEQYVISPGSLGGPSWVGVGDFNGDGYKDLICIGEKVNSQYIFLNTCKRYNTESIETKTYAEQLL</sequence>
<dbReference type="AlphaFoldDB" id="A0A815G4A8"/>
<name>A0A815G4A8_9BILA</name>
<dbReference type="Pfam" id="PF13517">
    <property type="entry name" value="FG-GAP_3"/>
    <property type="match status" value="2"/>
</dbReference>